<organism evidence="9 10">
    <name type="scientific">Bacillus carboniphilus</name>
    <dbReference type="NCBI Taxonomy" id="86663"/>
    <lineage>
        <taxon>Bacteria</taxon>
        <taxon>Bacillati</taxon>
        <taxon>Bacillota</taxon>
        <taxon>Bacilli</taxon>
        <taxon>Bacillales</taxon>
        <taxon>Bacillaceae</taxon>
        <taxon>Bacillus</taxon>
    </lineage>
</organism>
<reference evidence="9 10" key="1">
    <citation type="submission" date="2023-06" db="EMBL/GenBank/DDBJ databases">
        <title>Five Gram-positive bacteria isolated from mangrove sediments in Shenzhen, Guangdong, China.</title>
        <authorList>
            <person name="Yu S."/>
            <person name="Zheng W."/>
            <person name="Huang Y."/>
        </authorList>
    </citation>
    <scope>NUCLEOTIDE SEQUENCE [LARGE SCALE GENOMIC DNA]</scope>
    <source>
        <strain evidence="9 10">SaN35-3</strain>
    </source>
</reference>
<dbReference type="RefSeq" id="WP_226539430.1">
    <property type="nucleotide sequence ID" value="NZ_CP129013.1"/>
</dbReference>
<protein>
    <submittedName>
        <fullName evidence="9">MIP/aquaporin family protein</fullName>
    </submittedName>
</protein>
<name>A0ABY9JTM1_9BACI</name>
<gene>
    <name evidence="9" type="ORF">LC087_00385</name>
</gene>
<keyword evidence="4 7" id="KW-0812">Transmembrane</keyword>
<evidence type="ECO:0000313" key="9">
    <source>
        <dbReference type="EMBL" id="WLR42744.1"/>
    </source>
</evidence>
<evidence type="ECO:0000256" key="3">
    <source>
        <dbReference type="ARBA" id="ARBA00022448"/>
    </source>
</evidence>
<evidence type="ECO:0000256" key="1">
    <source>
        <dbReference type="ARBA" id="ARBA00004141"/>
    </source>
</evidence>
<evidence type="ECO:0000256" key="7">
    <source>
        <dbReference type="RuleBase" id="RU000477"/>
    </source>
</evidence>
<dbReference type="PRINTS" id="PR00783">
    <property type="entry name" value="MINTRINSICP"/>
</dbReference>
<evidence type="ECO:0000256" key="8">
    <source>
        <dbReference type="SAM" id="Phobius"/>
    </source>
</evidence>
<proteinExistence type="inferred from homology"/>
<dbReference type="InterPro" id="IPR000425">
    <property type="entry name" value="MIP"/>
</dbReference>
<evidence type="ECO:0000256" key="5">
    <source>
        <dbReference type="ARBA" id="ARBA00022989"/>
    </source>
</evidence>
<dbReference type="CDD" id="cd00333">
    <property type="entry name" value="MIP"/>
    <property type="match status" value="1"/>
</dbReference>
<feature type="transmembrane region" description="Helical" evidence="8">
    <location>
        <begin position="34"/>
        <end position="56"/>
    </location>
</feature>
<comment type="subcellular location">
    <subcellularLocation>
        <location evidence="1">Membrane</location>
        <topology evidence="1">Multi-pass membrane protein</topology>
    </subcellularLocation>
</comment>
<dbReference type="InterPro" id="IPR050363">
    <property type="entry name" value="MIP/Aquaporin"/>
</dbReference>
<feature type="transmembrane region" description="Helical" evidence="8">
    <location>
        <begin position="242"/>
        <end position="260"/>
    </location>
</feature>
<dbReference type="NCBIfam" id="TIGR00861">
    <property type="entry name" value="MIP"/>
    <property type="match status" value="1"/>
</dbReference>
<evidence type="ECO:0000256" key="2">
    <source>
        <dbReference type="ARBA" id="ARBA00006175"/>
    </source>
</evidence>
<keyword evidence="10" id="KW-1185">Reference proteome</keyword>
<keyword evidence="6 8" id="KW-0472">Membrane</keyword>
<dbReference type="SUPFAM" id="SSF81338">
    <property type="entry name" value="Aquaporin-like"/>
    <property type="match status" value="1"/>
</dbReference>
<dbReference type="InterPro" id="IPR022357">
    <property type="entry name" value="MIP_CS"/>
</dbReference>
<keyword evidence="3 7" id="KW-0813">Transport</keyword>
<dbReference type="PROSITE" id="PS00221">
    <property type="entry name" value="MIP"/>
    <property type="match status" value="1"/>
</dbReference>
<keyword evidence="5 8" id="KW-1133">Transmembrane helix</keyword>
<dbReference type="EMBL" id="CP129013">
    <property type="protein sequence ID" value="WLR42744.1"/>
    <property type="molecule type" value="Genomic_DNA"/>
</dbReference>
<feature type="transmembrane region" description="Helical" evidence="8">
    <location>
        <begin position="211"/>
        <end position="230"/>
    </location>
</feature>
<sequence length="273" mass="28811">MTPFLGELVGTMLLIIFGAGVVAGVSLKKSLAEGSGWIVITFGWGFAVAFAVYAVGSISGAHINPAVTIGLAVSGSFPWADVPSYILAQMIGAFLGAACIYLHYYPHWKETDDPGAKLGVFSTGPAIPNLFGNFFSEVFGTFILVVSLLYIGANEFTEGLNPLIVGFLIVAIGLSLGGTTGYAINPARDLGPRIAHFFLPIPGKGASNWSYAWIPVIAPIIGGGYAAYFYKFIFLGEGQSQFFIVSAILIALLIGIFAVSKQTHAKMTQKQVA</sequence>
<feature type="transmembrane region" description="Helical" evidence="8">
    <location>
        <begin position="163"/>
        <end position="184"/>
    </location>
</feature>
<evidence type="ECO:0000256" key="6">
    <source>
        <dbReference type="ARBA" id="ARBA00023136"/>
    </source>
</evidence>
<evidence type="ECO:0000256" key="4">
    <source>
        <dbReference type="ARBA" id="ARBA00022692"/>
    </source>
</evidence>
<comment type="similarity">
    <text evidence="2 7">Belongs to the MIP/aquaporin (TC 1.A.8) family.</text>
</comment>
<dbReference type="InterPro" id="IPR023271">
    <property type="entry name" value="Aquaporin-like"/>
</dbReference>
<feature type="transmembrane region" description="Helical" evidence="8">
    <location>
        <begin position="126"/>
        <end position="151"/>
    </location>
</feature>
<dbReference type="Proteomes" id="UP001197974">
    <property type="component" value="Chromosome"/>
</dbReference>
<dbReference type="Pfam" id="PF00230">
    <property type="entry name" value="MIP"/>
    <property type="match status" value="1"/>
</dbReference>
<accession>A0ABY9JTM1</accession>
<dbReference type="PANTHER" id="PTHR43829">
    <property type="entry name" value="AQUAPORIN OR AQUAGLYCEROPORIN RELATED"/>
    <property type="match status" value="1"/>
</dbReference>
<feature type="transmembrane region" description="Helical" evidence="8">
    <location>
        <begin position="86"/>
        <end position="105"/>
    </location>
</feature>
<dbReference type="Gene3D" id="1.20.1080.10">
    <property type="entry name" value="Glycerol uptake facilitator protein"/>
    <property type="match status" value="1"/>
</dbReference>
<dbReference type="PANTHER" id="PTHR43829:SF9">
    <property type="entry name" value="AQUAPORIN-9"/>
    <property type="match status" value="1"/>
</dbReference>
<evidence type="ECO:0000313" key="10">
    <source>
        <dbReference type="Proteomes" id="UP001197974"/>
    </source>
</evidence>